<dbReference type="Proteomes" id="UP000071962">
    <property type="component" value="Unassembled WGS sequence"/>
</dbReference>
<gene>
    <name evidence="1" type="ORF">ERS132551_01943</name>
</gene>
<proteinExistence type="predicted"/>
<organism evidence="1 2">
    <name type="scientific">Streptococcus suis</name>
    <dbReference type="NCBI Taxonomy" id="1307"/>
    <lineage>
        <taxon>Bacteria</taxon>
        <taxon>Bacillati</taxon>
        <taxon>Bacillota</taxon>
        <taxon>Bacilli</taxon>
        <taxon>Lactobacillales</taxon>
        <taxon>Streptococcaceae</taxon>
        <taxon>Streptococcus</taxon>
    </lineage>
</organism>
<evidence type="ECO:0000313" key="1">
    <source>
        <dbReference type="EMBL" id="CYX30169.1"/>
    </source>
</evidence>
<name>A0A0Z8U366_STRSU</name>
<reference evidence="1 2" key="1">
    <citation type="submission" date="2016-02" db="EMBL/GenBank/DDBJ databases">
        <authorList>
            <consortium name="Pathogen Informatics"/>
        </authorList>
    </citation>
    <scope>NUCLEOTIDE SEQUENCE [LARGE SCALE GENOMIC DNA]</scope>
    <source>
        <strain evidence="1 2">SS1062</strain>
    </source>
</reference>
<evidence type="ECO:0000313" key="2">
    <source>
        <dbReference type="Proteomes" id="UP000071962"/>
    </source>
</evidence>
<dbReference type="AlphaFoldDB" id="A0A0Z8U366"/>
<dbReference type="EMBL" id="FIKT01000033">
    <property type="protein sequence ID" value="CYX30169.1"/>
    <property type="molecule type" value="Genomic_DNA"/>
</dbReference>
<sequence length="153" mass="18499">MKPKNHAEATRNYLEYELEEKYLNINRLIQKRKTDLLQGYEAKQMNMKQFDTSKIKSGSHFNYAENMALEFSSDIVIQKLEEFQKCIDELLKKLEPDDREIFELRWGHPKRDWEEIYHTMQLGKTGYLYKKKSSILKRREIILNSFARLLVYL</sequence>
<protein>
    <submittedName>
        <fullName evidence="1">Bacteriophage transcriptional activator</fullName>
    </submittedName>
</protein>
<accession>A0A0Z8U366</accession>
<dbReference type="RefSeq" id="WP_044763427.1">
    <property type="nucleotide sequence ID" value="NZ_CEKS01000106.1"/>
</dbReference>